<keyword evidence="2 4" id="KW-0238">DNA-binding</keyword>
<dbReference type="InterPro" id="IPR001647">
    <property type="entry name" value="HTH_TetR"/>
</dbReference>
<sequence>MSANAREAILAAGRRTAMARGYGGLNFRDLAAEVGIKAPSLYHYFPTKAELGTAVAKRYWEDTGEALDAISAASPDPLDALRRYPEIFRASLASGNRMCLSSFMAAEYDELPEAVKTEVQAFADVNVAWLSRLLAEAGVTEPDEAETRARSIYAAVAGAQLFARGRADIALFDAMIKSYQRSGLLPG</sequence>
<evidence type="ECO:0000313" key="7">
    <source>
        <dbReference type="Proteomes" id="UP001055167"/>
    </source>
</evidence>
<keyword evidence="3" id="KW-0804">Transcription</keyword>
<feature type="domain" description="HTH tetR-type" evidence="5">
    <location>
        <begin position="3"/>
        <end position="63"/>
    </location>
</feature>
<evidence type="ECO:0000256" key="1">
    <source>
        <dbReference type="ARBA" id="ARBA00023015"/>
    </source>
</evidence>
<dbReference type="RefSeq" id="WP_128564256.1">
    <property type="nucleotide sequence ID" value="NZ_BPQH01000016.1"/>
</dbReference>
<evidence type="ECO:0000256" key="2">
    <source>
        <dbReference type="ARBA" id="ARBA00023125"/>
    </source>
</evidence>
<reference evidence="6" key="1">
    <citation type="journal article" date="2021" name="Front. Microbiol.">
        <title>Comprehensive Comparative Genomics and Phenotyping of Methylobacterium Species.</title>
        <authorList>
            <person name="Alessa O."/>
            <person name="Ogura Y."/>
            <person name="Fujitani Y."/>
            <person name="Takami H."/>
            <person name="Hayashi T."/>
            <person name="Sahin N."/>
            <person name="Tani A."/>
        </authorList>
    </citation>
    <scope>NUCLEOTIDE SEQUENCE</scope>
    <source>
        <strain evidence="6">KCTC 52305</strain>
    </source>
</reference>
<dbReference type="PRINTS" id="PR00455">
    <property type="entry name" value="HTHTETR"/>
</dbReference>
<protein>
    <submittedName>
        <fullName evidence="6">HTH-type transcriptional repressor NemR</fullName>
    </submittedName>
</protein>
<evidence type="ECO:0000313" key="6">
    <source>
        <dbReference type="EMBL" id="GJD52030.1"/>
    </source>
</evidence>
<dbReference type="Pfam" id="PF00440">
    <property type="entry name" value="TetR_N"/>
    <property type="match status" value="1"/>
</dbReference>
<dbReference type="InterPro" id="IPR036271">
    <property type="entry name" value="Tet_transcr_reg_TetR-rel_C_sf"/>
</dbReference>
<proteinExistence type="predicted"/>
<organism evidence="6 7">
    <name type="scientific">Methylobacterium crusticola</name>
    <dbReference type="NCBI Taxonomy" id="1697972"/>
    <lineage>
        <taxon>Bacteria</taxon>
        <taxon>Pseudomonadati</taxon>
        <taxon>Pseudomonadota</taxon>
        <taxon>Alphaproteobacteria</taxon>
        <taxon>Hyphomicrobiales</taxon>
        <taxon>Methylobacteriaceae</taxon>
        <taxon>Methylobacterium</taxon>
    </lineage>
</organism>
<evidence type="ECO:0000256" key="3">
    <source>
        <dbReference type="ARBA" id="ARBA00023163"/>
    </source>
</evidence>
<feature type="DNA-binding region" description="H-T-H motif" evidence="4">
    <location>
        <begin position="26"/>
        <end position="45"/>
    </location>
</feature>
<dbReference type="InterPro" id="IPR009057">
    <property type="entry name" value="Homeodomain-like_sf"/>
</dbReference>
<accession>A0ABQ4R519</accession>
<comment type="caution">
    <text evidence="6">The sequence shown here is derived from an EMBL/GenBank/DDBJ whole genome shotgun (WGS) entry which is preliminary data.</text>
</comment>
<gene>
    <name evidence="6" type="primary">nemR_2</name>
    <name evidence="6" type="ORF">OPKNFCMD_4792</name>
</gene>
<dbReference type="EMBL" id="BPQH01000016">
    <property type="protein sequence ID" value="GJD52030.1"/>
    <property type="molecule type" value="Genomic_DNA"/>
</dbReference>
<dbReference type="Gene3D" id="1.10.357.10">
    <property type="entry name" value="Tetracycline Repressor, domain 2"/>
    <property type="match status" value="1"/>
</dbReference>
<dbReference type="PANTHER" id="PTHR47506">
    <property type="entry name" value="TRANSCRIPTIONAL REGULATORY PROTEIN"/>
    <property type="match status" value="1"/>
</dbReference>
<dbReference type="SUPFAM" id="SSF48498">
    <property type="entry name" value="Tetracyclin repressor-like, C-terminal domain"/>
    <property type="match status" value="1"/>
</dbReference>
<reference evidence="6" key="2">
    <citation type="submission" date="2021-08" db="EMBL/GenBank/DDBJ databases">
        <authorList>
            <person name="Tani A."/>
            <person name="Ola A."/>
            <person name="Ogura Y."/>
            <person name="Katsura K."/>
            <person name="Hayashi T."/>
        </authorList>
    </citation>
    <scope>NUCLEOTIDE SEQUENCE</scope>
    <source>
        <strain evidence="6">KCTC 52305</strain>
    </source>
</reference>
<evidence type="ECO:0000259" key="5">
    <source>
        <dbReference type="PROSITE" id="PS50977"/>
    </source>
</evidence>
<dbReference type="SUPFAM" id="SSF46689">
    <property type="entry name" value="Homeodomain-like"/>
    <property type="match status" value="1"/>
</dbReference>
<dbReference type="PANTHER" id="PTHR47506:SF1">
    <property type="entry name" value="HTH-TYPE TRANSCRIPTIONAL REGULATOR YJDC"/>
    <property type="match status" value="1"/>
</dbReference>
<dbReference type="Proteomes" id="UP001055167">
    <property type="component" value="Unassembled WGS sequence"/>
</dbReference>
<name>A0ABQ4R519_9HYPH</name>
<dbReference type="PROSITE" id="PS50977">
    <property type="entry name" value="HTH_TETR_2"/>
    <property type="match status" value="1"/>
</dbReference>
<keyword evidence="7" id="KW-1185">Reference proteome</keyword>
<keyword evidence="1" id="KW-0805">Transcription regulation</keyword>
<evidence type="ECO:0000256" key="4">
    <source>
        <dbReference type="PROSITE-ProRule" id="PRU00335"/>
    </source>
</evidence>